<dbReference type="SUPFAM" id="SSF51735">
    <property type="entry name" value="NAD(P)-binding Rossmann-fold domains"/>
    <property type="match status" value="1"/>
</dbReference>
<dbReference type="PANTHER" id="PTHR47534:SF3">
    <property type="entry name" value="ALCOHOL DEHYDROGENASE-LIKE C-TERMINAL DOMAIN-CONTAINING PROTEIN"/>
    <property type="match status" value="1"/>
</dbReference>
<keyword evidence="1" id="KW-0560">Oxidoreductase</keyword>
<reference evidence="2" key="1">
    <citation type="submission" date="2023-06" db="EMBL/GenBank/DDBJ databases">
        <title>Genome-scale phylogeny and comparative genomics of the fungal order Sordariales.</title>
        <authorList>
            <consortium name="Lawrence Berkeley National Laboratory"/>
            <person name="Hensen N."/>
            <person name="Bonometti L."/>
            <person name="Westerberg I."/>
            <person name="Brannstrom I.O."/>
            <person name="Guillou S."/>
            <person name="Cros-Aarteil S."/>
            <person name="Calhoun S."/>
            <person name="Haridas S."/>
            <person name="Kuo A."/>
            <person name="Mondo S."/>
            <person name="Pangilinan J."/>
            <person name="Riley R."/>
            <person name="Labutti K."/>
            <person name="Andreopoulos B."/>
            <person name="Lipzen A."/>
            <person name="Chen C."/>
            <person name="Yanf M."/>
            <person name="Daum C."/>
            <person name="Ng V."/>
            <person name="Clum A."/>
            <person name="Steindorff A."/>
            <person name="Ohm R."/>
            <person name="Martin F."/>
            <person name="Silar P."/>
            <person name="Natvig D."/>
            <person name="Lalanne C."/>
            <person name="Gautier V."/>
            <person name="Ament-Velasquez S.L."/>
            <person name="Kruys A."/>
            <person name="Hutchinson M.I."/>
            <person name="Powell A.J."/>
            <person name="Barry K."/>
            <person name="Miller A.N."/>
            <person name="Grigoriev I.V."/>
            <person name="Debuchy R."/>
            <person name="Gladieux P."/>
            <person name="Thoren M.H."/>
            <person name="Johannesson H."/>
        </authorList>
    </citation>
    <scope>NUCLEOTIDE SEQUENCE</scope>
    <source>
        <strain evidence="2">SMH2532-1</strain>
    </source>
</reference>
<evidence type="ECO:0000313" key="3">
    <source>
        <dbReference type="Proteomes" id="UP001174936"/>
    </source>
</evidence>
<sequence length="287" mass="31780">MTFRAVVVGGTSGIGYAMACRLAEANRASPSSVTVVGRTKPATFPHANMEFRHLDASSMRGIKKFTDELKSSGSKLDFLVMSQGILTMQGRTETPEGIDVKMALHYYGKQLLIRELLPVMSDSGRVIIVLDGYLGDPSKLIWDDLDLQTNYSIKKAADHCISMNDAMVQFWANTQPDAPACAKKHFVHAFPGGVNTPIFKSVIPTYLQYPVSLLAKWALTSPEKCAERLLDGTEQQVKECAEQGRFWSNIDNKGNPVKNKAIWTEDQLEKVSKHTWEVIDAVLAVKD</sequence>
<protein>
    <submittedName>
        <fullName evidence="2">Uncharacterized protein</fullName>
    </submittedName>
</protein>
<dbReference type="Pfam" id="PF00106">
    <property type="entry name" value="adh_short"/>
    <property type="match status" value="1"/>
</dbReference>
<dbReference type="GO" id="GO:0016491">
    <property type="term" value="F:oxidoreductase activity"/>
    <property type="evidence" value="ECO:0007669"/>
    <property type="project" value="UniProtKB-KW"/>
</dbReference>
<dbReference type="EMBL" id="JAULSV010000005">
    <property type="protein sequence ID" value="KAK0642951.1"/>
    <property type="molecule type" value="Genomic_DNA"/>
</dbReference>
<name>A0AA40CL50_9PEZI</name>
<dbReference type="Proteomes" id="UP001174936">
    <property type="component" value="Unassembled WGS sequence"/>
</dbReference>
<organism evidence="2 3">
    <name type="scientific">Cercophora newfieldiana</name>
    <dbReference type="NCBI Taxonomy" id="92897"/>
    <lineage>
        <taxon>Eukaryota</taxon>
        <taxon>Fungi</taxon>
        <taxon>Dikarya</taxon>
        <taxon>Ascomycota</taxon>
        <taxon>Pezizomycotina</taxon>
        <taxon>Sordariomycetes</taxon>
        <taxon>Sordariomycetidae</taxon>
        <taxon>Sordariales</taxon>
        <taxon>Lasiosphaeriaceae</taxon>
        <taxon>Cercophora</taxon>
    </lineage>
</organism>
<dbReference type="AlphaFoldDB" id="A0AA40CL50"/>
<keyword evidence="3" id="KW-1185">Reference proteome</keyword>
<evidence type="ECO:0000256" key="1">
    <source>
        <dbReference type="ARBA" id="ARBA00023002"/>
    </source>
</evidence>
<proteinExistence type="predicted"/>
<dbReference type="InterPro" id="IPR002347">
    <property type="entry name" value="SDR_fam"/>
</dbReference>
<dbReference type="Gene3D" id="3.40.50.720">
    <property type="entry name" value="NAD(P)-binding Rossmann-like Domain"/>
    <property type="match status" value="1"/>
</dbReference>
<dbReference type="InterPro" id="IPR036291">
    <property type="entry name" value="NAD(P)-bd_dom_sf"/>
</dbReference>
<comment type="caution">
    <text evidence="2">The sequence shown here is derived from an EMBL/GenBank/DDBJ whole genome shotgun (WGS) entry which is preliminary data.</text>
</comment>
<dbReference type="InterPro" id="IPR052228">
    <property type="entry name" value="Sec_Metab_Biosynth_Oxidored"/>
</dbReference>
<dbReference type="PANTHER" id="PTHR47534">
    <property type="entry name" value="YALI0E05731P"/>
    <property type="match status" value="1"/>
</dbReference>
<evidence type="ECO:0000313" key="2">
    <source>
        <dbReference type="EMBL" id="KAK0642951.1"/>
    </source>
</evidence>
<accession>A0AA40CL50</accession>
<gene>
    <name evidence="2" type="ORF">B0T16DRAFT_414988</name>
</gene>